<keyword evidence="5" id="KW-0732">Signal</keyword>
<evidence type="ECO:0000256" key="4">
    <source>
        <dbReference type="PROSITE-ProRule" id="PRU00433"/>
    </source>
</evidence>
<keyword evidence="3 4" id="KW-0408">Iron</keyword>
<accession>A0A2S6NIJ0</accession>
<keyword evidence="1 4" id="KW-0349">Heme</keyword>
<dbReference type="SUPFAM" id="SSF46626">
    <property type="entry name" value="Cytochrome c"/>
    <property type="match status" value="1"/>
</dbReference>
<keyword evidence="8" id="KW-1185">Reference proteome</keyword>
<dbReference type="OrthoDB" id="7949143at2"/>
<organism evidence="7 8">
    <name type="scientific">Rhodopila globiformis</name>
    <name type="common">Rhodopseudomonas globiformis</name>
    <dbReference type="NCBI Taxonomy" id="1071"/>
    <lineage>
        <taxon>Bacteria</taxon>
        <taxon>Pseudomonadati</taxon>
        <taxon>Pseudomonadota</taxon>
        <taxon>Alphaproteobacteria</taxon>
        <taxon>Acetobacterales</taxon>
        <taxon>Acetobacteraceae</taxon>
        <taxon>Rhodopila</taxon>
    </lineage>
</organism>
<feature type="domain" description="Cytochrome c" evidence="6">
    <location>
        <begin position="38"/>
        <end position="148"/>
    </location>
</feature>
<reference evidence="7 8" key="1">
    <citation type="journal article" date="2018" name="Arch. Microbiol.">
        <title>New insights into the metabolic potential of the phototrophic purple bacterium Rhodopila globiformis DSM 161(T) from its draft genome sequence and evidence for a vanadium-dependent nitrogenase.</title>
        <authorList>
            <person name="Imhoff J.F."/>
            <person name="Rahn T."/>
            <person name="Kunzel S."/>
            <person name="Neulinger S.C."/>
        </authorList>
    </citation>
    <scope>NUCLEOTIDE SEQUENCE [LARGE SCALE GENOMIC DNA]</scope>
    <source>
        <strain evidence="7 8">DSM 161</strain>
    </source>
</reference>
<protein>
    <recommendedName>
        <fullName evidence="6">Cytochrome c domain-containing protein</fullName>
    </recommendedName>
</protein>
<dbReference type="Pfam" id="PF13442">
    <property type="entry name" value="Cytochrome_CBB3"/>
    <property type="match status" value="1"/>
</dbReference>
<evidence type="ECO:0000313" key="8">
    <source>
        <dbReference type="Proteomes" id="UP000239724"/>
    </source>
</evidence>
<dbReference type="InterPro" id="IPR009056">
    <property type="entry name" value="Cyt_c-like_dom"/>
</dbReference>
<evidence type="ECO:0000256" key="5">
    <source>
        <dbReference type="SAM" id="SignalP"/>
    </source>
</evidence>
<dbReference type="Proteomes" id="UP000239724">
    <property type="component" value="Unassembled WGS sequence"/>
</dbReference>
<dbReference type="GO" id="GO:0009055">
    <property type="term" value="F:electron transfer activity"/>
    <property type="evidence" value="ECO:0007669"/>
    <property type="project" value="InterPro"/>
</dbReference>
<evidence type="ECO:0000256" key="2">
    <source>
        <dbReference type="ARBA" id="ARBA00022723"/>
    </source>
</evidence>
<feature type="signal peptide" evidence="5">
    <location>
        <begin position="1"/>
        <end position="35"/>
    </location>
</feature>
<gene>
    <name evidence="7" type="ORF">CCS01_10885</name>
</gene>
<dbReference type="EMBL" id="NHRY01000111">
    <property type="protein sequence ID" value="PPQ34438.1"/>
    <property type="molecule type" value="Genomic_DNA"/>
</dbReference>
<sequence>MGYELRGVAAQYRIARRVAVLALTGVLCLAVQARADDASVAEGKRIWKTKAQCPECHGWSGNGSGGMHSAGNAASLRGTQLTRDEIRMTIQCGRPGTPMPHFDRFAYTDKRCYGMTAEEMGDNTPDRAAVTLQSYEIDAVADYVATKIKGAGPVTRQECMDFFGKGAEEHCSMYPDKGKLESSR</sequence>
<evidence type="ECO:0000256" key="3">
    <source>
        <dbReference type="ARBA" id="ARBA00023004"/>
    </source>
</evidence>
<feature type="chain" id="PRO_5015684703" description="Cytochrome c domain-containing protein" evidence="5">
    <location>
        <begin position="36"/>
        <end position="184"/>
    </location>
</feature>
<comment type="caution">
    <text evidence="7">The sequence shown here is derived from an EMBL/GenBank/DDBJ whole genome shotgun (WGS) entry which is preliminary data.</text>
</comment>
<dbReference type="RefSeq" id="WP_104518878.1">
    <property type="nucleotide sequence ID" value="NZ_NHRY01000111.1"/>
</dbReference>
<name>A0A2S6NIJ0_RHOGL</name>
<dbReference type="GO" id="GO:0046872">
    <property type="term" value="F:metal ion binding"/>
    <property type="evidence" value="ECO:0007669"/>
    <property type="project" value="UniProtKB-KW"/>
</dbReference>
<evidence type="ECO:0000259" key="6">
    <source>
        <dbReference type="PROSITE" id="PS51007"/>
    </source>
</evidence>
<dbReference type="GO" id="GO:0020037">
    <property type="term" value="F:heme binding"/>
    <property type="evidence" value="ECO:0007669"/>
    <property type="project" value="InterPro"/>
</dbReference>
<keyword evidence="2 4" id="KW-0479">Metal-binding</keyword>
<dbReference type="Gene3D" id="1.10.760.10">
    <property type="entry name" value="Cytochrome c-like domain"/>
    <property type="match status" value="1"/>
</dbReference>
<evidence type="ECO:0000256" key="1">
    <source>
        <dbReference type="ARBA" id="ARBA00022617"/>
    </source>
</evidence>
<evidence type="ECO:0000313" key="7">
    <source>
        <dbReference type="EMBL" id="PPQ34438.1"/>
    </source>
</evidence>
<dbReference type="AlphaFoldDB" id="A0A2S6NIJ0"/>
<dbReference type="InterPro" id="IPR036909">
    <property type="entry name" value="Cyt_c-like_dom_sf"/>
</dbReference>
<dbReference type="PROSITE" id="PS51007">
    <property type="entry name" value="CYTC"/>
    <property type="match status" value="1"/>
</dbReference>
<proteinExistence type="predicted"/>